<reference evidence="1 2" key="1">
    <citation type="submission" date="2018-05" db="EMBL/GenBank/DDBJ databases">
        <title>Rhodobacteraceae gen. nov., sp. nov. isolated from sea water.</title>
        <authorList>
            <person name="Ren Y."/>
        </authorList>
    </citation>
    <scope>NUCLEOTIDE SEQUENCE [LARGE SCALE GENOMIC DNA]</scope>
    <source>
        <strain evidence="1 2">TG-679</strain>
    </source>
</reference>
<dbReference type="InterPro" id="IPR010865">
    <property type="entry name" value="DUF1499"/>
</dbReference>
<organism evidence="1 2">
    <name type="scientific">Meridianimarinicoccus roseus</name>
    <dbReference type="NCBI Taxonomy" id="2072018"/>
    <lineage>
        <taxon>Bacteria</taxon>
        <taxon>Pseudomonadati</taxon>
        <taxon>Pseudomonadota</taxon>
        <taxon>Alphaproteobacteria</taxon>
        <taxon>Rhodobacterales</taxon>
        <taxon>Paracoccaceae</taxon>
        <taxon>Meridianimarinicoccus</taxon>
    </lineage>
</organism>
<evidence type="ECO:0000313" key="1">
    <source>
        <dbReference type="EMBL" id="PWR03223.1"/>
    </source>
</evidence>
<proteinExistence type="predicted"/>
<dbReference type="EMBL" id="QGKU01000029">
    <property type="protein sequence ID" value="PWR03223.1"/>
    <property type="molecule type" value="Genomic_DNA"/>
</dbReference>
<dbReference type="Proteomes" id="UP000245680">
    <property type="component" value="Unassembled WGS sequence"/>
</dbReference>
<gene>
    <name evidence="1" type="ORF">DKT77_07075</name>
</gene>
<sequence length="160" mass="17184">MRRVLLGLEIVLGVLILAALVFGAYVRLAPSDPARWHVDPLEVAQPGYPGYYLMRPSGGSSTGPVFDMAPADLLAAFDRVARSEPRVSVLAGSVDEGQVTYVARSALWGFPDYISVRAVPADEGGARLAVFSRLRFGQSDLGVNRARIEDWIGRLRAGGA</sequence>
<dbReference type="OrthoDB" id="8479024at2"/>
<name>A0A2V2LND9_9RHOB</name>
<comment type="caution">
    <text evidence="1">The sequence shown here is derived from an EMBL/GenBank/DDBJ whole genome shotgun (WGS) entry which is preliminary data.</text>
</comment>
<evidence type="ECO:0000313" key="2">
    <source>
        <dbReference type="Proteomes" id="UP000245680"/>
    </source>
</evidence>
<accession>A0A2V2LND9</accession>
<dbReference type="AlphaFoldDB" id="A0A2V2LND9"/>
<protein>
    <submittedName>
        <fullName evidence="1">DUF1499 domain-containing protein</fullName>
    </submittedName>
</protein>
<dbReference type="RefSeq" id="WP_109811016.1">
    <property type="nucleotide sequence ID" value="NZ_QGKU01000029.1"/>
</dbReference>
<dbReference type="Pfam" id="PF07386">
    <property type="entry name" value="DUF1499"/>
    <property type="match status" value="1"/>
</dbReference>
<keyword evidence="2" id="KW-1185">Reference proteome</keyword>